<dbReference type="SUPFAM" id="SSF81321">
    <property type="entry name" value="Family A G protein-coupled receptor-like"/>
    <property type="match status" value="1"/>
</dbReference>
<dbReference type="Gene3D" id="1.20.1070.10">
    <property type="entry name" value="Rhodopsin 7-helix transmembrane proteins"/>
    <property type="match status" value="1"/>
</dbReference>
<comment type="subcellular location">
    <subcellularLocation>
        <location evidence="1">Cell membrane</location>
        <topology evidence="1">Multi-pass membrane protein</topology>
    </subcellularLocation>
</comment>
<keyword evidence="4" id="KW-0675">Receptor</keyword>
<keyword evidence="7" id="KW-1185">Reference proteome</keyword>
<dbReference type="Proteomes" id="UP000887566">
    <property type="component" value="Unplaced"/>
</dbReference>
<evidence type="ECO:0000256" key="5">
    <source>
        <dbReference type="ARBA" id="ARBA00023224"/>
    </source>
</evidence>
<feature type="transmembrane region" description="Helical" evidence="6">
    <location>
        <begin position="188"/>
        <end position="209"/>
    </location>
</feature>
<keyword evidence="6" id="KW-0472">Membrane</keyword>
<evidence type="ECO:0000256" key="2">
    <source>
        <dbReference type="ARBA" id="ARBA00022475"/>
    </source>
</evidence>
<evidence type="ECO:0000313" key="8">
    <source>
        <dbReference type="WBParaSite" id="PSAMB.scaffold1062size36492.g10698.t1"/>
    </source>
</evidence>
<dbReference type="GO" id="GO:0005886">
    <property type="term" value="C:plasma membrane"/>
    <property type="evidence" value="ECO:0007669"/>
    <property type="project" value="UniProtKB-SubCell"/>
</dbReference>
<dbReference type="GO" id="GO:0043005">
    <property type="term" value="C:neuron projection"/>
    <property type="evidence" value="ECO:0007669"/>
    <property type="project" value="TreeGrafter"/>
</dbReference>
<dbReference type="CDD" id="cd00637">
    <property type="entry name" value="7tm_classA_rhodopsin-like"/>
    <property type="match status" value="1"/>
</dbReference>
<accession>A0A914UJK1</accession>
<dbReference type="GO" id="GO:0004930">
    <property type="term" value="F:G protein-coupled receptor activity"/>
    <property type="evidence" value="ECO:0007669"/>
    <property type="project" value="UniProtKB-KW"/>
</dbReference>
<proteinExistence type="predicted"/>
<feature type="transmembrane region" description="Helical" evidence="6">
    <location>
        <begin position="27"/>
        <end position="46"/>
    </location>
</feature>
<evidence type="ECO:0000313" key="7">
    <source>
        <dbReference type="Proteomes" id="UP000887566"/>
    </source>
</evidence>
<keyword evidence="3" id="KW-0297">G-protein coupled receptor</keyword>
<protein>
    <submittedName>
        <fullName evidence="8">G-protein coupled receptors family 1 profile domain-containing protein</fullName>
    </submittedName>
</protein>
<keyword evidence="6" id="KW-0812">Transmembrane</keyword>
<feature type="transmembrane region" description="Helical" evidence="6">
    <location>
        <begin position="229"/>
        <end position="251"/>
    </location>
</feature>
<dbReference type="WBParaSite" id="PSAMB.scaffold1062size36492.g10698.t1">
    <property type="protein sequence ID" value="PSAMB.scaffold1062size36492.g10698.t1"/>
    <property type="gene ID" value="PSAMB.scaffold1062size36492.g10698"/>
</dbReference>
<feature type="transmembrane region" description="Helical" evidence="6">
    <location>
        <begin position="134"/>
        <end position="154"/>
    </location>
</feature>
<evidence type="ECO:0000256" key="4">
    <source>
        <dbReference type="ARBA" id="ARBA00023170"/>
    </source>
</evidence>
<feature type="transmembrane region" description="Helical" evidence="6">
    <location>
        <begin position="58"/>
        <end position="78"/>
    </location>
</feature>
<evidence type="ECO:0000256" key="1">
    <source>
        <dbReference type="ARBA" id="ARBA00004651"/>
    </source>
</evidence>
<evidence type="ECO:0000256" key="6">
    <source>
        <dbReference type="SAM" id="Phobius"/>
    </source>
</evidence>
<dbReference type="AlphaFoldDB" id="A0A914UJK1"/>
<evidence type="ECO:0000256" key="3">
    <source>
        <dbReference type="ARBA" id="ARBA00023040"/>
    </source>
</evidence>
<reference evidence="8" key="1">
    <citation type="submission" date="2022-11" db="UniProtKB">
        <authorList>
            <consortium name="WormBaseParasite"/>
        </authorList>
    </citation>
    <scope>IDENTIFICATION</scope>
</reference>
<organism evidence="7 8">
    <name type="scientific">Plectus sambesii</name>
    <dbReference type="NCBI Taxonomy" id="2011161"/>
    <lineage>
        <taxon>Eukaryota</taxon>
        <taxon>Metazoa</taxon>
        <taxon>Ecdysozoa</taxon>
        <taxon>Nematoda</taxon>
        <taxon>Chromadorea</taxon>
        <taxon>Plectida</taxon>
        <taxon>Plectina</taxon>
        <taxon>Plectoidea</taxon>
        <taxon>Plectidae</taxon>
        <taxon>Plectus</taxon>
    </lineage>
</organism>
<dbReference type="PANTHER" id="PTHR24229">
    <property type="entry name" value="NEUROPEPTIDES RECEPTOR"/>
    <property type="match status" value="1"/>
</dbReference>
<feature type="transmembrane region" description="Helical" evidence="6">
    <location>
        <begin position="98"/>
        <end position="122"/>
    </location>
</feature>
<keyword evidence="5" id="KW-0807">Transducer</keyword>
<name>A0A914UJK1_9BILA</name>
<keyword evidence="6" id="KW-1133">Transmembrane helix</keyword>
<dbReference type="PANTHER" id="PTHR24229:SF40">
    <property type="entry name" value="ALLATOSTATIN C RECEPTOR 1-RELATED"/>
    <property type="match status" value="1"/>
</dbReference>
<keyword evidence="2" id="KW-1003">Cell membrane</keyword>
<dbReference type="GO" id="GO:0042277">
    <property type="term" value="F:peptide binding"/>
    <property type="evidence" value="ECO:0007669"/>
    <property type="project" value="TreeGrafter"/>
</dbReference>
<sequence length="347" mass="38724">MSSSVPIVQMKPPVAVDNPKTLLTSSLLMWVCLLGMCGNVYGMTKAVCMSVENGFHRIYLLVALMCFSELCVSITLPMTVIDQLLGFWMFGDVFCRFYLVFGSFGKILTPLLLAVLSIELTFPHHCLRFQLRDYAIAIIATVICLLVLPVLFIYGTQERLYAQHRDAENLVHIVTTKCGILVDTSVPLYALISAVSFLITFIMPACLFVAGERDIRIRAGGSGGSALLWYWRAANLLYLLCWGPVWALIAFSIAQEAREVQQALTTEFKTLFYAAHALPLLLTLGLWALLVPLASHVRTLHRLAGKRESVRRRRVTRQDTDDTRSMSTHFDTATSLIRNIKAGSLIS</sequence>
<feature type="transmembrane region" description="Helical" evidence="6">
    <location>
        <begin position="271"/>
        <end position="293"/>
    </location>
</feature>